<dbReference type="AlphaFoldDB" id="A0A7Y9FKY7"/>
<evidence type="ECO:0000313" key="3">
    <source>
        <dbReference type="Proteomes" id="UP000517753"/>
    </source>
</evidence>
<comment type="caution">
    <text evidence="2">The sequence shown here is derived from an EMBL/GenBank/DDBJ whole genome shotgun (WGS) entry which is preliminary data.</text>
</comment>
<proteinExistence type="predicted"/>
<organism evidence="2 3">
    <name type="scientific">Sphingomonas melonis</name>
    <dbReference type="NCBI Taxonomy" id="152682"/>
    <lineage>
        <taxon>Bacteria</taxon>
        <taxon>Pseudomonadati</taxon>
        <taxon>Pseudomonadota</taxon>
        <taxon>Alphaproteobacteria</taxon>
        <taxon>Sphingomonadales</taxon>
        <taxon>Sphingomonadaceae</taxon>
        <taxon>Sphingomonas</taxon>
    </lineage>
</organism>
<protein>
    <submittedName>
        <fullName evidence="2">Uncharacterized protein</fullName>
    </submittedName>
</protein>
<name>A0A7Y9FKY7_9SPHN</name>
<dbReference type="RefSeq" id="WP_373562928.1">
    <property type="nucleotide sequence ID" value="NZ_JACCBY010000001.1"/>
</dbReference>
<feature type="compositionally biased region" description="Pro residues" evidence="1">
    <location>
        <begin position="246"/>
        <end position="255"/>
    </location>
</feature>
<sequence>MNVPVELAGGMLVPILGSAEAALKIGGGAGGTVLREEGTTLIAGRPYVTDGGTIDADEIYYVNGLVSETAGPWLGEADKVVWRDPASGYECIMMRATEGGYLSGYVGVSRDHPLWGWKYEAIPAEFGIEVHGGLTYARICEEGPTPERRIVVEARRICHVPRKIRLGPATTHATSRRVEDAHLWWFGFDCDYGYDLAPDEGRHPRGRFLATEIGREYRDDAYVCREVRNLAAQLRAIADGGEVPPREGPPLPPVGLDPGAGDV</sequence>
<feature type="region of interest" description="Disordered" evidence="1">
    <location>
        <begin position="240"/>
        <end position="263"/>
    </location>
</feature>
<dbReference type="Proteomes" id="UP000517753">
    <property type="component" value="Unassembled WGS sequence"/>
</dbReference>
<evidence type="ECO:0000256" key="1">
    <source>
        <dbReference type="SAM" id="MobiDB-lite"/>
    </source>
</evidence>
<evidence type="ECO:0000313" key="2">
    <source>
        <dbReference type="EMBL" id="NYD89175.1"/>
    </source>
</evidence>
<dbReference type="EMBL" id="JACCBY010000001">
    <property type="protein sequence ID" value="NYD89175.1"/>
    <property type="molecule type" value="Genomic_DNA"/>
</dbReference>
<keyword evidence="3" id="KW-1185">Reference proteome</keyword>
<reference evidence="2 3" key="1">
    <citation type="submission" date="2020-08" db="EMBL/GenBank/DDBJ databases">
        <title>The Agave Microbiome: Exploring the role of microbial communities in plant adaptations to desert environments.</title>
        <authorList>
            <person name="Partida-Martinez L.P."/>
        </authorList>
    </citation>
    <scope>NUCLEOTIDE SEQUENCE [LARGE SCALE GENOMIC DNA]</scope>
    <source>
        <strain evidence="2 3">AS2.3</strain>
    </source>
</reference>
<gene>
    <name evidence="2" type="ORF">HD841_000944</name>
</gene>
<accession>A0A7Y9FKY7</accession>